<evidence type="ECO:0000256" key="1">
    <source>
        <dbReference type="SAM" id="SignalP"/>
    </source>
</evidence>
<dbReference type="SUPFAM" id="SSF53474">
    <property type="entry name" value="alpha/beta-Hydrolases"/>
    <property type="match status" value="1"/>
</dbReference>
<comment type="caution">
    <text evidence="3">The sequence shown here is derived from an EMBL/GenBank/DDBJ whole genome shotgun (WGS) entry which is preliminary data.</text>
</comment>
<organism evidence="3 4">
    <name type="scientific">Cladophialophora chaetospira</name>
    <dbReference type="NCBI Taxonomy" id="386627"/>
    <lineage>
        <taxon>Eukaryota</taxon>
        <taxon>Fungi</taxon>
        <taxon>Dikarya</taxon>
        <taxon>Ascomycota</taxon>
        <taxon>Pezizomycotina</taxon>
        <taxon>Eurotiomycetes</taxon>
        <taxon>Chaetothyriomycetidae</taxon>
        <taxon>Chaetothyriales</taxon>
        <taxon>Herpotrichiellaceae</taxon>
        <taxon>Cladophialophora</taxon>
    </lineage>
</organism>
<evidence type="ECO:0000259" key="2">
    <source>
        <dbReference type="Pfam" id="PF12697"/>
    </source>
</evidence>
<name>A0AA38X2J9_9EURO</name>
<evidence type="ECO:0000313" key="3">
    <source>
        <dbReference type="EMBL" id="KAJ9605604.1"/>
    </source>
</evidence>
<keyword evidence="1" id="KW-0732">Signal</keyword>
<evidence type="ECO:0000313" key="4">
    <source>
        <dbReference type="Proteomes" id="UP001172673"/>
    </source>
</evidence>
<dbReference type="InterPro" id="IPR000073">
    <property type="entry name" value="AB_hydrolase_1"/>
</dbReference>
<proteinExistence type="predicted"/>
<reference evidence="3" key="1">
    <citation type="submission" date="2022-10" db="EMBL/GenBank/DDBJ databases">
        <title>Culturing micro-colonial fungi from biological soil crusts in the Mojave desert and describing Neophaeococcomyces mojavensis, and introducing the new genera and species Taxawa tesnikishii.</title>
        <authorList>
            <person name="Kurbessoian T."/>
            <person name="Stajich J.E."/>
        </authorList>
    </citation>
    <scope>NUCLEOTIDE SEQUENCE</scope>
    <source>
        <strain evidence="3">TK_41</strain>
    </source>
</reference>
<feature type="signal peptide" evidence="1">
    <location>
        <begin position="1"/>
        <end position="22"/>
    </location>
</feature>
<sequence length="409" mass="44278">MLKLSALQLLLSTYLCGQAVFASPTSHPSAGKQQSPSWAAALGATCAKFNVAVPAKGNNVVAEGPRVDNNIDAVTFMWDADTWSHPNSTVRITGTIPVDQTFNIVAQLCVPSSGDKSEILQIATHGAGFDRRYWDVELEPENYSYVRAAIKAGYSILTYDRLGVGESDKPDAYTMVQAPIQLEILQQISLMARSGKISQLAQAQITSGVTLPKFSKFVHVGHSYGSILTSALLAKYPDSTDGAILTGFVLSPQTSKFSQSARGYQFAKELDPVKWADRGSGYITNGALYSFHTHFLAGGTFDPKLLEYGFDVRQPTTVGESRSSIAIYGLPAHNFTKPLQLFLAENDNPVCDGDCKGAYNLTQIRAALYPNAAVLEDYIQPATAHGFTLQKNATAGYQVMFDFFGRNGL</sequence>
<dbReference type="InterPro" id="IPR029058">
    <property type="entry name" value="AB_hydrolase_fold"/>
</dbReference>
<feature type="chain" id="PRO_5041400057" description="AB hydrolase-1 domain-containing protein" evidence="1">
    <location>
        <begin position="23"/>
        <end position="409"/>
    </location>
</feature>
<protein>
    <recommendedName>
        <fullName evidence="2">AB hydrolase-1 domain-containing protein</fullName>
    </recommendedName>
</protein>
<gene>
    <name evidence="3" type="ORF">H2200_010261</name>
</gene>
<accession>A0AA38X2J9</accession>
<dbReference type="Pfam" id="PF12697">
    <property type="entry name" value="Abhydrolase_6"/>
    <property type="match status" value="1"/>
</dbReference>
<dbReference type="EMBL" id="JAPDRK010000016">
    <property type="protein sequence ID" value="KAJ9605604.1"/>
    <property type="molecule type" value="Genomic_DNA"/>
</dbReference>
<dbReference type="AlphaFoldDB" id="A0AA38X2J9"/>
<dbReference type="Proteomes" id="UP001172673">
    <property type="component" value="Unassembled WGS sequence"/>
</dbReference>
<feature type="domain" description="AB hydrolase-1" evidence="2">
    <location>
        <begin position="125"/>
        <end position="297"/>
    </location>
</feature>
<dbReference type="Gene3D" id="3.40.50.1820">
    <property type="entry name" value="alpha/beta hydrolase"/>
    <property type="match status" value="1"/>
</dbReference>
<keyword evidence="4" id="KW-1185">Reference proteome</keyword>